<evidence type="ECO:0000256" key="2">
    <source>
        <dbReference type="ARBA" id="ARBA00022525"/>
    </source>
</evidence>
<dbReference type="RefSeq" id="WP_089847378.1">
    <property type="nucleotide sequence ID" value="NZ_FNEJ01000009.1"/>
</dbReference>
<accession>A0A1G8N6M7</accession>
<dbReference type="PANTHER" id="PTHR38340:SF1">
    <property type="entry name" value="S-LAYER PROTEIN"/>
    <property type="match status" value="1"/>
</dbReference>
<dbReference type="Proteomes" id="UP000199093">
    <property type="component" value="Unassembled WGS sequence"/>
</dbReference>
<evidence type="ECO:0000313" key="4">
    <source>
        <dbReference type="Proteomes" id="UP000199093"/>
    </source>
</evidence>
<dbReference type="PROSITE" id="PS00330">
    <property type="entry name" value="HEMOLYSIN_CALCIUM"/>
    <property type="match status" value="3"/>
</dbReference>
<dbReference type="PANTHER" id="PTHR38340">
    <property type="entry name" value="S-LAYER PROTEIN"/>
    <property type="match status" value="1"/>
</dbReference>
<dbReference type="InterPro" id="IPR011049">
    <property type="entry name" value="Serralysin-like_metalloprot_C"/>
</dbReference>
<name>A0A1G8N6M7_9RHOB</name>
<dbReference type="PRINTS" id="PR00313">
    <property type="entry name" value="CABNDNGRPT"/>
</dbReference>
<dbReference type="STRING" id="555512.SAMN04487993_1009191"/>
<gene>
    <name evidence="3" type="ORF">SAMN04487993_1009191</name>
</gene>
<keyword evidence="4" id="KW-1185">Reference proteome</keyword>
<dbReference type="GO" id="GO:0005576">
    <property type="term" value="C:extracellular region"/>
    <property type="evidence" value="ECO:0007669"/>
    <property type="project" value="UniProtKB-SubCell"/>
</dbReference>
<dbReference type="Gene3D" id="2.150.10.10">
    <property type="entry name" value="Serralysin-like metalloprotease, C-terminal"/>
    <property type="match status" value="3"/>
</dbReference>
<reference evidence="3 4" key="1">
    <citation type="submission" date="2016-10" db="EMBL/GenBank/DDBJ databases">
        <authorList>
            <person name="de Groot N.N."/>
        </authorList>
    </citation>
    <scope>NUCLEOTIDE SEQUENCE [LARGE SCALE GENOMIC DNA]</scope>
    <source>
        <strain evidence="3 4">DSM 26424</strain>
    </source>
</reference>
<dbReference type="Pfam" id="PF00353">
    <property type="entry name" value="HemolysinCabind"/>
    <property type="match status" value="6"/>
</dbReference>
<proteinExistence type="predicted"/>
<dbReference type="InterPro" id="IPR050557">
    <property type="entry name" value="RTX_toxin/Mannuronan_C5-epim"/>
</dbReference>
<dbReference type="InterPro" id="IPR001343">
    <property type="entry name" value="Hemolysn_Ca-bd"/>
</dbReference>
<dbReference type="GO" id="GO:0005509">
    <property type="term" value="F:calcium ion binding"/>
    <property type="evidence" value="ECO:0007669"/>
    <property type="project" value="InterPro"/>
</dbReference>
<protein>
    <submittedName>
        <fullName evidence="3">Ca2+-binding protein, RTX toxin-related</fullName>
    </submittedName>
</protein>
<dbReference type="AlphaFoldDB" id="A0A1G8N6M7"/>
<sequence>MAHLANSYTSYAAFLEGADAFWKVDFDALNSSGVSGTAILATATEEDGTQYLNVAITAEGLTPGIGHIQHIHGRFDEAGNPINSVSPTLANDTDRDGMVEVLEGVGQYGDVLLTLQDADGEFTPSDAMGQLSFFQSYDLGDDSQFMSPVTGTQYEASDIMPLALREIVLHGVTVPDGIGEGTMGEVNGGENGFIPILPAAAGEIEAIDMAEAMRLLGVQRDIASDMFNLGNGNDTFGAGPGDDTVFGNGGDDFLNGGADDDVISGGAGNDRLIAGSGRDAVDGGLGNDTIDASVADDNQMDAASGAAAGNLPLSEYDNGLTGGAGNDLIRGRDGDDIITGDDDSRVQAVTGRAFDAMADGADTIFGGAGNDEIHTGSWADGDQGLANVSTGMMGDVAYGEAGNDILRGANGDDYLHGGTGNDNIGGGLGADTLIGGEGSDTYLVDDAAAMVMESRKWEGTDTVISTVDFAMGRQHIENLTLSGTADLTGVGNGLANVITGNAGSNTLDGMGNLDTLVGGMGDDIYRVRNGAETIVEMDGQGTDSVFAFNNYLLADNVENLALQTTADLNGIGNAMDNMITGNSGDNVLAGRGGNDWLRGGAGADSFVFDMTPNAESNVDIIADFGVGDDMIVLRSKVFSGLDAEMDGTLMADQFAMGSMAMDADDRIIYDAELGNVYYDADGAGGMDQMLFARISNGAMLEADDFMIV</sequence>
<dbReference type="InterPro" id="IPR018511">
    <property type="entry name" value="Hemolysin-typ_Ca-bd_CS"/>
</dbReference>
<comment type="subcellular location">
    <subcellularLocation>
        <location evidence="1">Secreted</location>
    </subcellularLocation>
</comment>
<dbReference type="SUPFAM" id="SSF51120">
    <property type="entry name" value="beta-Roll"/>
    <property type="match status" value="3"/>
</dbReference>
<evidence type="ECO:0000313" key="3">
    <source>
        <dbReference type="EMBL" id="SDI75951.1"/>
    </source>
</evidence>
<keyword evidence="2" id="KW-0964">Secreted</keyword>
<evidence type="ECO:0000256" key="1">
    <source>
        <dbReference type="ARBA" id="ARBA00004613"/>
    </source>
</evidence>
<dbReference type="EMBL" id="FNEJ01000009">
    <property type="protein sequence ID" value="SDI75951.1"/>
    <property type="molecule type" value="Genomic_DNA"/>
</dbReference>
<organism evidence="3 4">
    <name type="scientific">Salipiger marinus</name>
    <dbReference type="NCBI Taxonomy" id="555512"/>
    <lineage>
        <taxon>Bacteria</taxon>
        <taxon>Pseudomonadati</taxon>
        <taxon>Pseudomonadota</taxon>
        <taxon>Alphaproteobacteria</taxon>
        <taxon>Rhodobacterales</taxon>
        <taxon>Roseobacteraceae</taxon>
        <taxon>Salipiger</taxon>
    </lineage>
</organism>